<dbReference type="GO" id="GO:0016757">
    <property type="term" value="F:glycosyltransferase activity"/>
    <property type="evidence" value="ECO:0007669"/>
    <property type="project" value="InterPro"/>
</dbReference>
<name>A0A2M7TIM4_UNCKA</name>
<dbReference type="AlphaFoldDB" id="A0A2M7TIM4"/>
<reference evidence="3" key="1">
    <citation type="submission" date="2017-09" db="EMBL/GenBank/DDBJ databases">
        <title>Depth-based differentiation of microbial function through sediment-hosted aquifers and enrichment of novel symbionts in the deep terrestrial subsurface.</title>
        <authorList>
            <person name="Probst A.J."/>
            <person name="Ladd B."/>
            <person name="Jarett J.K."/>
            <person name="Geller-Mcgrath D.E."/>
            <person name="Sieber C.M.K."/>
            <person name="Emerson J.B."/>
            <person name="Anantharaman K."/>
            <person name="Thomas B.C."/>
            <person name="Malmstrom R."/>
            <person name="Stieglmeier M."/>
            <person name="Klingl A."/>
            <person name="Woyke T."/>
            <person name="Ryan C.M."/>
            <person name="Banfield J.F."/>
        </authorList>
    </citation>
    <scope>NUCLEOTIDE SEQUENCE [LARGE SCALE GENOMIC DNA]</scope>
</reference>
<dbReference type="InterPro" id="IPR001296">
    <property type="entry name" value="Glyco_trans_1"/>
</dbReference>
<evidence type="ECO:0000313" key="2">
    <source>
        <dbReference type="EMBL" id="PIZ46239.1"/>
    </source>
</evidence>
<dbReference type="Proteomes" id="UP000228920">
    <property type="component" value="Unassembled WGS sequence"/>
</dbReference>
<dbReference type="Gene3D" id="3.40.50.2000">
    <property type="entry name" value="Glycogen Phosphorylase B"/>
    <property type="match status" value="2"/>
</dbReference>
<sequence length="367" mass="41610">MKIGHVATEYKPITGGAQTYLANLYEIFKTEGHEQRVYQFDDNVDDPELKLVPHAPKWLKGGRALDLWWFNLLLPLKVNSLKEEDALICHYAFHSLPLFWKKNVIVLSHGCEWDIPATSLSQRLKIRIAKWSFKHFTYLVANDTNYFRQLGVTIKPKEHMFEEVLPGKWFIPNCVDTTVFTNIKPATDFPEHAIVVPRNISHARGIHLSIEGFATFKERFPETTLVVVGGGGDAEYKNYLESLIQKHNLNGAVVFKGSIPWAKMPSVYNACEMTVVPTLQREGTSLSALESMACGTATVSTNAQGLADLPTAQSETTADDLARVMIETYQTRNVVGKTQQQEVRTNYNLDKWRQAWLTVINSIRHVF</sequence>
<gene>
    <name evidence="2" type="ORF">COY32_03670</name>
</gene>
<dbReference type="CDD" id="cd03801">
    <property type="entry name" value="GT4_PimA-like"/>
    <property type="match status" value="1"/>
</dbReference>
<dbReference type="PANTHER" id="PTHR12526">
    <property type="entry name" value="GLYCOSYLTRANSFERASE"/>
    <property type="match status" value="1"/>
</dbReference>
<organism evidence="2 3">
    <name type="scientific">candidate division WWE3 bacterium CG_4_10_14_0_2_um_filter_41_14</name>
    <dbReference type="NCBI Taxonomy" id="1975072"/>
    <lineage>
        <taxon>Bacteria</taxon>
        <taxon>Katanobacteria</taxon>
    </lineage>
</organism>
<evidence type="ECO:0000313" key="3">
    <source>
        <dbReference type="Proteomes" id="UP000228920"/>
    </source>
</evidence>
<protein>
    <recommendedName>
        <fullName evidence="1">Glycosyl transferase family 1 domain-containing protein</fullName>
    </recommendedName>
</protein>
<proteinExistence type="predicted"/>
<evidence type="ECO:0000259" key="1">
    <source>
        <dbReference type="Pfam" id="PF00534"/>
    </source>
</evidence>
<comment type="caution">
    <text evidence="2">The sequence shown here is derived from an EMBL/GenBank/DDBJ whole genome shotgun (WGS) entry which is preliminary data.</text>
</comment>
<feature type="domain" description="Glycosyl transferase family 1" evidence="1">
    <location>
        <begin position="194"/>
        <end position="309"/>
    </location>
</feature>
<dbReference type="SUPFAM" id="SSF53756">
    <property type="entry name" value="UDP-Glycosyltransferase/glycogen phosphorylase"/>
    <property type="match status" value="1"/>
</dbReference>
<accession>A0A2M7TIM4</accession>
<dbReference type="EMBL" id="PFNL01000109">
    <property type="protein sequence ID" value="PIZ46239.1"/>
    <property type="molecule type" value="Genomic_DNA"/>
</dbReference>
<dbReference type="PANTHER" id="PTHR12526:SF630">
    <property type="entry name" value="GLYCOSYLTRANSFERASE"/>
    <property type="match status" value="1"/>
</dbReference>
<dbReference type="Pfam" id="PF00534">
    <property type="entry name" value="Glycos_transf_1"/>
    <property type="match status" value="1"/>
</dbReference>